<dbReference type="Pfam" id="PF04064">
    <property type="entry name" value="DUF384"/>
    <property type="match status" value="1"/>
</dbReference>
<dbReference type="Gene3D" id="1.25.10.10">
    <property type="entry name" value="Leucine-rich Repeat Variant"/>
    <property type="match status" value="1"/>
</dbReference>
<dbReference type="Pfam" id="PF04063">
    <property type="entry name" value="DUF383"/>
    <property type="match status" value="1"/>
</dbReference>
<organism evidence="5 6">
    <name type="scientific">Meloidogyne enterolobii</name>
    <name type="common">Root-knot nematode worm</name>
    <name type="synonym">Meloidogyne mayaguensis</name>
    <dbReference type="NCBI Taxonomy" id="390850"/>
    <lineage>
        <taxon>Eukaryota</taxon>
        <taxon>Metazoa</taxon>
        <taxon>Ecdysozoa</taxon>
        <taxon>Nematoda</taxon>
        <taxon>Chromadorea</taxon>
        <taxon>Rhabditida</taxon>
        <taxon>Tylenchina</taxon>
        <taxon>Tylenchomorpha</taxon>
        <taxon>Tylenchoidea</taxon>
        <taxon>Meloidogynidae</taxon>
        <taxon>Meloidogyninae</taxon>
        <taxon>Meloidogyne</taxon>
    </lineage>
</organism>
<evidence type="ECO:0000256" key="2">
    <source>
        <dbReference type="ARBA" id="ARBA00014076"/>
    </source>
</evidence>
<evidence type="ECO:0000313" key="6">
    <source>
        <dbReference type="Proteomes" id="UP000580250"/>
    </source>
</evidence>
<gene>
    <name evidence="5" type="ORF">MENT_LOCUS51551</name>
</gene>
<evidence type="ECO:0000256" key="1">
    <source>
        <dbReference type="ARBA" id="ARBA00006712"/>
    </source>
</evidence>
<dbReference type="InterPro" id="IPR016024">
    <property type="entry name" value="ARM-type_fold"/>
</dbReference>
<protein>
    <recommendedName>
        <fullName evidence="2">Protein HGH1 homolog</fullName>
    </recommendedName>
</protein>
<name>A0A6V7XG92_MELEN</name>
<dbReference type="InterPro" id="IPR007205">
    <property type="entry name" value="Protein_HGH1_N"/>
</dbReference>
<evidence type="ECO:0000259" key="4">
    <source>
        <dbReference type="Pfam" id="PF04064"/>
    </source>
</evidence>
<comment type="similarity">
    <text evidence="1">Belongs to the HGH1 family.</text>
</comment>
<dbReference type="OrthoDB" id="338814at2759"/>
<dbReference type="EMBL" id="CAJEWN010001539">
    <property type="protein sequence ID" value="CAD2198255.1"/>
    <property type="molecule type" value="Genomic_DNA"/>
</dbReference>
<dbReference type="InterPro" id="IPR011989">
    <property type="entry name" value="ARM-like"/>
</dbReference>
<evidence type="ECO:0000313" key="5">
    <source>
        <dbReference type="EMBL" id="CAD2198255.1"/>
    </source>
</evidence>
<feature type="domain" description="Protein HGH1 N-terminal" evidence="3">
    <location>
        <begin position="109"/>
        <end position="264"/>
    </location>
</feature>
<dbReference type="InterPro" id="IPR007206">
    <property type="entry name" value="Protein_HGH1_C"/>
</dbReference>
<reference evidence="5 6" key="1">
    <citation type="submission" date="2020-08" db="EMBL/GenBank/DDBJ databases">
        <authorList>
            <person name="Koutsovoulos G."/>
            <person name="Danchin GJ E."/>
        </authorList>
    </citation>
    <scope>NUCLEOTIDE SEQUENCE [LARGE SCALE GENOMIC DNA]</scope>
</reference>
<feature type="domain" description="Protein HGH1 C-terminal" evidence="4">
    <location>
        <begin position="277"/>
        <end position="346"/>
    </location>
</feature>
<accession>A0A6V7XG92</accession>
<evidence type="ECO:0000259" key="3">
    <source>
        <dbReference type="Pfam" id="PF04063"/>
    </source>
</evidence>
<comment type="caution">
    <text evidence="5">The sequence shown here is derived from an EMBL/GenBank/DDBJ whole genome shotgun (WGS) entry which is preliminary data.</text>
</comment>
<dbReference type="SUPFAM" id="SSF48371">
    <property type="entry name" value="ARM repeat"/>
    <property type="match status" value="1"/>
</dbReference>
<dbReference type="Proteomes" id="UP000580250">
    <property type="component" value="Unassembled WGS sequence"/>
</dbReference>
<sequence length="363" mass="41603">MSFSEILQFLHPSTPNHILSTALQLLLELEENYFKNLSNNEIFLFFQKIAQFFSPSPTISSSNLILLLSILINLTAIKSSQFSPLLINSKQIILKLSKFLEEEEGEYSTFTAQLFVNISRQFPQQFVDKLNCYDDEFGSKLIDHFLTQNTSKNKNSDLSTYLGFLVVNLSSVKSFAVLIATNKLDSFSSLLSYGETSQVKSSALQVVYNLSLQDEFHALMLSKDLQANKLLVALLSPLVDSEDKLSEEEIENLPVDLQYWEKKRNWDLKLWELTLCTVYQFCATRLGRSFLRNANIYPLLREMDNARILKQGEDNLKNGIILEENGKNLDILRALISILIRREDEMGIEENEDKLESIRELGI</sequence>
<dbReference type="AlphaFoldDB" id="A0A6V7XG92"/>
<proteinExistence type="inferred from homology"/>